<dbReference type="Proteomes" id="UP001056535">
    <property type="component" value="Chromosome"/>
</dbReference>
<reference evidence="1" key="1">
    <citation type="submission" date="2022-06" db="EMBL/GenBank/DDBJ databases">
        <title>Ornithinimicrobium JY.X270.</title>
        <authorList>
            <person name="Huang Y."/>
        </authorList>
    </citation>
    <scope>NUCLEOTIDE SEQUENCE</scope>
    <source>
        <strain evidence="1">JY.X270</strain>
    </source>
</reference>
<dbReference type="EMBL" id="CP099490">
    <property type="protein sequence ID" value="USQ75045.1"/>
    <property type="molecule type" value="Genomic_DNA"/>
</dbReference>
<dbReference type="PANTHER" id="PTHR30283">
    <property type="entry name" value="PEROXIDE STRESS RESPONSE PROTEIN YAAA"/>
    <property type="match status" value="1"/>
</dbReference>
<dbReference type="InterPro" id="IPR005583">
    <property type="entry name" value="YaaA"/>
</dbReference>
<evidence type="ECO:0000313" key="2">
    <source>
        <dbReference type="Proteomes" id="UP001056535"/>
    </source>
</evidence>
<gene>
    <name evidence="1" type="primary">yaaA</name>
    <name evidence="1" type="ORF">NF557_10320</name>
</gene>
<accession>A0ABY4YEQ0</accession>
<dbReference type="Pfam" id="PF03883">
    <property type="entry name" value="H2O2_YaaD"/>
    <property type="match status" value="1"/>
</dbReference>
<keyword evidence="2" id="KW-1185">Reference proteome</keyword>
<name>A0ABY4YEQ0_9MICO</name>
<evidence type="ECO:0000313" key="1">
    <source>
        <dbReference type="EMBL" id="USQ75045.1"/>
    </source>
</evidence>
<dbReference type="PANTHER" id="PTHR30283:SF4">
    <property type="entry name" value="PEROXIDE STRESS RESISTANCE PROTEIN YAAA"/>
    <property type="match status" value="1"/>
</dbReference>
<organism evidence="1 2">
    <name type="scientific">Ornithinimicrobium cryptoxanthini</name>
    <dbReference type="NCBI Taxonomy" id="2934161"/>
    <lineage>
        <taxon>Bacteria</taxon>
        <taxon>Bacillati</taxon>
        <taxon>Actinomycetota</taxon>
        <taxon>Actinomycetes</taxon>
        <taxon>Micrococcales</taxon>
        <taxon>Ornithinimicrobiaceae</taxon>
        <taxon>Ornithinimicrobium</taxon>
    </lineage>
</organism>
<proteinExistence type="predicted"/>
<sequence>MLILLPPSESKTGRSRGRTLDLERLSLPGLTAARAALLGPVAETSARPDAASLLGVSPNLTEEISRNTRLTTAPSVPVAELYTGVLYDALDLASLDPAARRRANRRILVISALFGALRLTDRVPPYRLSMAVNVPGVGPLAGHWRQPLALELPEQVGRGVVIDCRSSTYAAAWVPQGDLARRWVQIRVPGATHMAKHTRGLVTRALCVADADPRSVAGLADLLGQDFRVELHEPASATKPWVLDVHPPQA</sequence>
<protein>
    <submittedName>
        <fullName evidence="1">Peroxide stress protein YaaA</fullName>
    </submittedName>
</protein>
<dbReference type="RefSeq" id="WP_252619181.1">
    <property type="nucleotide sequence ID" value="NZ_CP099490.1"/>
</dbReference>